<feature type="transmembrane region" description="Helical" evidence="1">
    <location>
        <begin position="40"/>
        <end position="62"/>
    </location>
</feature>
<feature type="transmembrane region" description="Helical" evidence="1">
    <location>
        <begin position="218"/>
        <end position="240"/>
    </location>
</feature>
<dbReference type="Pfam" id="PF24800">
    <property type="entry name" value="DUF7702"/>
    <property type="match status" value="1"/>
</dbReference>
<gene>
    <name evidence="3" type="ORF">PSALAMII_LOCUS3585</name>
</gene>
<keyword evidence="1" id="KW-0472">Membrane</keyword>
<evidence type="ECO:0000256" key="1">
    <source>
        <dbReference type="SAM" id="Phobius"/>
    </source>
</evidence>
<name>A0A9W4IZL6_9EURO</name>
<feature type="transmembrane region" description="Helical" evidence="1">
    <location>
        <begin position="148"/>
        <end position="169"/>
    </location>
</feature>
<feature type="domain" description="DUF7702" evidence="2">
    <location>
        <begin position="4"/>
        <end position="244"/>
    </location>
</feature>
<proteinExistence type="predicted"/>
<dbReference type="AlphaFoldDB" id="A0A9W4IZL6"/>
<protein>
    <recommendedName>
        <fullName evidence="2">DUF7702 domain-containing protein</fullName>
    </recommendedName>
</protein>
<dbReference type="EMBL" id="CAJVPD010000166">
    <property type="protein sequence ID" value="CAG8360303.1"/>
    <property type="molecule type" value="Genomic_DNA"/>
</dbReference>
<reference evidence="3" key="1">
    <citation type="submission" date="2021-07" db="EMBL/GenBank/DDBJ databases">
        <authorList>
            <person name="Branca A.L. A."/>
        </authorList>
    </citation>
    <scope>NUCLEOTIDE SEQUENCE</scope>
</reference>
<dbReference type="Proteomes" id="UP001152592">
    <property type="component" value="Unassembled WGS sequence"/>
</dbReference>
<evidence type="ECO:0000313" key="3">
    <source>
        <dbReference type="EMBL" id="CAG8360303.1"/>
    </source>
</evidence>
<organism evidence="3 4">
    <name type="scientific">Penicillium salamii</name>
    <dbReference type="NCBI Taxonomy" id="1612424"/>
    <lineage>
        <taxon>Eukaryota</taxon>
        <taxon>Fungi</taxon>
        <taxon>Dikarya</taxon>
        <taxon>Ascomycota</taxon>
        <taxon>Pezizomycotina</taxon>
        <taxon>Eurotiomycetes</taxon>
        <taxon>Eurotiomycetidae</taxon>
        <taxon>Eurotiales</taxon>
        <taxon>Aspergillaceae</taxon>
        <taxon>Penicillium</taxon>
    </lineage>
</organism>
<evidence type="ECO:0000313" key="4">
    <source>
        <dbReference type="Proteomes" id="UP001152592"/>
    </source>
</evidence>
<dbReference type="PANTHER" id="PTHR42109:SF2">
    <property type="entry name" value="INTEGRAL MEMBRANE PROTEIN"/>
    <property type="match status" value="1"/>
</dbReference>
<sequence length="258" mass="27996">MMSFDYRHGISLMELVVYIPTSLLAVYVAHKHGYRKSSGWVYFVIFSLVRVVGSCCHLATLADPNSTNLYVAYAICIAIGLSPLIVSCVGLLSRANQSIIRQSSKPVNRRLFSTVSVASLVAVVLSIIGQVKGFQAGEQNSTQLLSKIGVIIFLAAWVGLAFSLFLIALRVRQISSGERRLVAAVGLSTLLLLIRVIYSVLSVLSNNTDFNMVAGNPTIMLVMAVLEEITICVICLGTGLNLPKQERIDTIEDYVVVG</sequence>
<keyword evidence="1" id="KW-1133">Transmembrane helix</keyword>
<dbReference type="InterPro" id="IPR056119">
    <property type="entry name" value="DUF7702"/>
</dbReference>
<feature type="transmembrane region" description="Helical" evidence="1">
    <location>
        <begin position="6"/>
        <end position="28"/>
    </location>
</feature>
<dbReference type="PANTHER" id="PTHR42109">
    <property type="entry name" value="UNPLACED GENOMIC SCAFFOLD UM_SCAF_CONTIG_1.265, WHOLE GENOME SHOTGUN SEQUENCE"/>
    <property type="match status" value="1"/>
</dbReference>
<feature type="transmembrane region" description="Helical" evidence="1">
    <location>
        <begin position="68"/>
        <end position="91"/>
    </location>
</feature>
<dbReference type="OrthoDB" id="4350602at2759"/>
<feature type="transmembrane region" description="Helical" evidence="1">
    <location>
        <begin position="111"/>
        <end position="128"/>
    </location>
</feature>
<comment type="caution">
    <text evidence="3">The sequence shown here is derived from an EMBL/GenBank/DDBJ whole genome shotgun (WGS) entry which is preliminary data.</text>
</comment>
<feature type="transmembrane region" description="Helical" evidence="1">
    <location>
        <begin position="181"/>
        <end position="198"/>
    </location>
</feature>
<keyword evidence="1" id="KW-0812">Transmembrane</keyword>
<accession>A0A9W4IZL6</accession>
<evidence type="ECO:0000259" key="2">
    <source>
        <dbReference type="Pfam" id="PF24800"/>
    </source>
</evidence>